<dbReference type="KEGG" id="laq:GLA29479_4081"/>
<name>A0A0S2F4C0_LYSAN</name>
<evidence type="ECO:0000256" key="1">
    <source>
        <dbReference type="SAM" id="MobiDB-lite"/>
    </source>
</evidence>
<dbReference type="STRING" id="84531.LA76x_0250"/>
<dbReference type="Proteomes" id="UP000060787">
    <property type="component" value="Chromosome"/>
</dbReference>
<gene>
    <name evidence="2" type="ORF">LA76x_0250</name>
</gene>
<evidence type="ECO:0000313" key="2">
    <source>
        <dbReference type="EMBL" id="ALN78412.1"/>
    </source>
</evidence>
<feature type="compositionally biased region" description="Low complexity" evidence="1">
    <location>
        <begin position="54"/>
        <end position="68"/>
    </location>
</feature>
<dbReference type="PATRIC" id="fig|84531.7.peg.3993"/>
<sequence>MIACRLGPLRSGGGSRASPRRFGTSPQVPDNAGSPQVDAAGGRHRRAGPPRPAVAPAAPMADRCAPCPTVTGSPDV</sequence>
<proteinExistence type="predicted"/>
<accession>A0A0S2F4C0</accession>
<organism evidence="2 3">
    <name type="scientific">Lysobacter antibioticus</name>
    <dbReference type="NCBI Taxonomy" id="84531"/>
    <lineage>
        <taxon>Bacteria</taxon>
        <taxon>Pseudomonadati</taxon>
        <taxon>Pseudomonadota</taxon>
        <taxon>Gammaproteobacteria</taxon>
        <taxon>Lysobacterales</taxon>
        <taxon>Lysobacteraceae</taxon>
        <taxon>Lysobacter</taxon>
    </lineage>
</organism>
<reference evidence="2 3" key="1">
    <citation type="journal article" date="2015" name="BMC Genomics">
        <title>Comparative genomics and metabolic profiling of the genus Lysobacter.</title>
        <authorList>
            <person name="de Bruijn I."/>
            <person name="Cheng X."/>
            <person name="de Jager V."/>
            <person name="Exposito R.G."/>
            <person name="Watrous J."/>
            <person name="Patel N."/>
            <person name="Postma J."/>
            <person name="Dorrestein P.C."/>
            <person name="Kobayashi D."/>
            <person name="Raaijmakers J.M."/>
        </authorList>
    </citation>
    <scope>NUCLEOTIDE SEQUENCE [LARGE SCALE GENOMIC DNA]</scope>
    <source>
        <strain evidence="2 3">76</strain>
    </source>
</reference>
<keyword evidence="3" id="KW-1185">Reference proteome</keyword>
<dbReference type="AlphaFoldDB" id="A0A0S2F4C0"/>
<dbReference type="EMBL" id="CP011129">
    <property type="protein sequence ID" value="ALN78412.1"/>
    <property type="molecule type" value="Genomic_DNA"/>
</dbReference>
<dbReference type="KEGG" id="lab:LA76x_0250"/>
<feature type="region of interest" description="Disordered" evidence="1">
    <location>
        <begin position="1"/>
        <end position="76"/>
    </location>
</feature>
<protein>
    <submittedName>
        <fullName evidence="2">Uncharacterized protein</fullName>
    </submittedName>
</protein>
<evidence type="ECO:0000313" key="3">
    <source>
        <dbReference type="Proteomes" id="UP000060787"/>
    </source>
</evidence>